<accession>A0AAQ3NUZ1</accession>
<name>A0AAQ3NUZ1_VIGMU</name>
<evidence type="ECO:0000313" key="1">
    <source>
        <dbReference type="EMBL" id="WVZ15477.1"/>
    </source>
</evidence>
<sequence>MFKYCKKSFLNIIINVKITCSNYITQTKHCQNKFINFLIINTSIYFIFLPKPIPRIFIFNFSNKPYPSNNNSHKYNHLTSLESLKQPNSKKKKSYLINKIFTR</sequence>
<dbReference type="EMBL" id="CP144697">
    <property type="protein sequence ID" value="WVZ15477.1"/>
    <property type="molecule type" value="Genomic_DNA"/>
</dbReference>
<proteinExistence type="predicted"/>
<reference evidence="1 2" key="1">
    <citation type="journal article" date="2023" name="Life. Sci Alliance">
        <title>Evolutionary insights into 3D genome organization and epigenetic landscape of Vigna mungo.</title>
        <authorList>
            <person name="Junaid A."/>
            <person name="Singh B."/>
            <person name="Bhatia S."/>
        </authorList>
    </citation>
    <scope>NUCLEOTIDE SEQUENCE [LARGE SCALE GENOMIC DNA]</scope>
    <source>
        <strain evidence="1">Urdbean</strain>
    </source>
</reference>
<evidence type="ECO:0000313" key="2">
    <source>
        <dbReference type="Proteomes" id="UP001374535"/>
    </source>
</evidence>
<dbReference type="Proteomes" id="UP001374535">
    <property type="component" value="Chromosome 4"/>
</dbReference>
<organism evidence="1 2">
    <name type="scientific">Vigna mungo</name>
    <name type="common">Black gram</name>
    <name type="synonym">Phaseolus mungo</name>
    <dbReference type="NCBI Taxonomy" id="3915"/>
    <lineage>
        <taxon>Eukaryota</taxon>
        <taxon>Viridiplantae</taxon>
        <taxon>Streptophyta</taxon>
        <taxon>Embryophyta</taxon>
        <taxon>Tracheophyta</taxon>
        <taxon>Spermatophyta</taxon>
        <taxon>Magnoliopsida</taxon>
        <taxon>eudicotyledons</taxon>
        <taxon>Gunneridae</taxon>
        <taxon>Pentapetalae</taxon>
        <taxon>rosids</taxon>
        <taxon>fabids</taxon>
        <taxon>Fabales</taxon>
        <taxon>Fabaceae</taxon>
        <taxon>Papilionoideae</taxon>
        <taxon>50 kb inversion clade</taxon>
        <taxon>NPAAA clade</taxon>
        <taxon>indigoferoid/millettioid clade</taxon>
        <taxon>Phaseoleae</taxon>
        <taxon>Vigna</taxon>
    </lineage>
</organism>
<gene>
    <name evidence="1" type="ORF">V8G54_013043</name>
</gene>
<keyword evidence="2" id="KW-1185">Reference proteome</keyword>
<protein>
    <submittedName>
        <fullName evidence="1">Uncharacterized protein</fullName>
    </submittedName>
</protein>
<feature type="non-terminal residue" evidence="1">
    <location>
        <position position="103"/>
    </location>
</feature>
<dbReference type="AlphaFoldDB" id="A0AAQ3NUZ1"/>